<sequence length="271" mass="28674">MLRVLALLCAAPTSAWMVATPELQLRAQQHAAQRHEVPLMASRRKAAVDTLVDPGKLYEPAEAIAILKKAATAKFTETAELHGNLNLDPKYNDQQIRTTVSLPHGTGKSVRVAVLAEGAAASAALEAGADIVGMNDLIETISSGVCDFDVLLATPPAMPKLAKLGKVLGPKGLMPSPKAGTVSANPGEAVKEFKAGKLEFRTDKQGIVHIPFGKTDFDEQKLLENLLMLTQTIDKNRPTGCKGKLWNTATVSSTMGPGIKLDLNALKAPAA</sequence>
<dbReference type="Proteomes" id="UP001515480">
    <property type="component" value="Unassembled WGS sequence"/>
</dbReference>
<keyword evidence="4" id="KW-0694">RNA-binding</keyword>
<protein>
    <recommendedName>
        <fullName evidence="7">Ribosomal protein</fullName>
    </recommendedName>
</protein>
<dbReference type="SUPFAM" id="SSF56808">
    <property type="entry name" value="Ribosomal protein L1"/>
    <property type="match status" value="1"/>
</dbReference>
<keyword evidence="8" id="KW-0732">Signal</keyword>
<evidence type="ECO:0000256" key="7">
    <source>
        <dbReference type="RuleBase" id="RU000659"/>
    </source>
</evidence>
<feature type="chain" id="PRO_5044209736" description="Ribosomal protein" evidence="8">
    <location>
        <begin position="16"/>
        <end position="271"/>
    </location>
</feature>
<keyword evidence="5 7" id="KW-0689">Ribosomal protein</keyword>
<proteinExistence type="inferred from homology"/>
<evidence type="ECO:0000256" key="6">
    <source>
        <dbReference type="ARBA" id="ARBA00023274"/>
    </source>
</evidence>
<dbReference type="GO" id="GO:0019843">
    <property type="term" value="F:rRNA binding"/>
    <property type="evidence" value="ECO:0007669"/>
    <property type="project" value="UniProtKB-KW"/>
</dbReference>
<dbReference type="InterPro" id="IPR028364">
    <property type="entry name" value="Ribosomal_uL1/biogenesis"/>
</dbReference>
<evidence type="ECO:0000313" key="9">
    <source>
        <dbReference type="EMBL" id="KAL1520626.1"/>
    </source>
</evidence>
<evidence type="ECO:0000256" key="5">
    <source>
        <dbReference type="ARBA" id="ARBA00022980"/>
    </source>
</evidence>
<keyword evidence="10" id="KW-1185">Reference proteome</keyword>
<accession>A0AB34JFN0</accession>
<dbReference type="EMBL" id="JBGBPQ010000008">
    <property type="protein sequence ID" value="KAL1520626.1"/>
    <property type="molecule type" value="Genomic_DNA"/>
</dbReference>
<evidence type="ECO:0000256" key="8">
    <source>
        <dbReference type="SAM" id="SignalP"/>
    </source>
</evidence>
<dbReference type="PANTHER" id="PTHR36427:SF3">
    <property type="entry name" value="LARGE RIBOSOMAL SUBUNIT PROTEIN UL1M"/>
    <property type="match status" value="1"/>
</dbReference>
<dbReference type="InterPro" id="IPR002143">
    <property type="entry name" value="Ribosomal_uL1"/>
</dbReference>
<evidence type="ECO:0000256" key="3">
    <source>
        <dbReference type="ARBA" id="ARBA00022730"/>
    </source>
</evidence>
<dbReference type="InterPro" id="IPR005878">
    <property type="entry name" value="Ribosom_uL1_bac-type"/>
</dbReference>
<dbReference type="NCBIfam" id="TIGR01169">
    <property type="entry name" value="rplA_bact"/>
    <property type="match status" value="1"/>
</dbReference>
<evidence type="ECO:0000256" key="4">
    <source>
        <dbReference type="ARBA" id="ARBA00022884"/>
    </source>
</evidence>
<keyword evidence="3" id="KW-0699">rRNA-binding</keyword>
<dbReference type="GO" id="GO:0003735">
    <property type="term" value="F:structural constituent of ribosome"/>
    <property type="evidence" value="ECO:0007669"/>
    <property type="project" value="InterPro"/>
</dbReference>
<comment type="caution">
    <text evidence="9">The sequence shown here is derived from an EMBL/GenBank/DDBJ whole genome shotgun (WGS) entry which is preliminary data.</text>
</comment>
<dbReference type="Gene3D" id="3.30.190.20">
    <property type="match status" value="1"/>
</dbReference>
<dbReference type="HAMAP" id="MF_01318_B">
    <property type="entry name" value="Ribosomal_uL1_B"/>
    <property type="match status" value="1"/>
</dbReference>
<dbReference type="GO" id="GO:0015934">
    <property type="term" value="C:large ribosomal subunit"/>
    <property type="evidence" value="ECO:0007669"/>
    <property type="project" value="InterPro"/>
</dbReference>
<dbReference type="CDD" id="cd00403">
    <property type="entry name" value="Ribosomal_L1"/>
    <property type="match status" value="1"/>
</dbReference>
<dbReference type="FunFam" id="3.40.50.790:FF:000001">
    <property type="entry name" value="50S ribosomal protein L1"/>
    <property type="match status" value="1"/>
</dbReference>
<organism evidence="9 10">
    <name type="scientific">Prymnesium parvum</name>
    <name type="common">Toxic golden alga</name>
    <dbReference type="NCBI Taxonomy" id="97485"/>
    <lineage>
        <taxon>Eukaryota</taxon>
        <taxon>Haptista</taxon>
        <taxon>Haptophyta</taxon>
        <taxon>Prymnesiophyceae</taxon>
        <taxon>Prymnesiales</taxon>
        <taxon>Prymnesiaceae</taxon>
        <taxon>Prymnesium</taxon>
    </lineage>
</organism>
<keyword evidence="6 7" id="KW-0687">Ribonucleoprotein</keyword>
<dbReference type="Gene3D" id="3.40.50.790">
    <property type="match status" value="1"/>
</dbReference>
<evidence type="ECO:0000256" key="1">
    <source>
        <dbReference type="ARBA" id="ARBA00010531"/>
    </source>
</evidence>
<dbReference type="Pfam" id="PF00687">
    <property type="entry name" value="Ribosomal_L1"/>
    <property type="match status" value="1"/>
</dbReference>
<gene>
    <name evidence="9" type="ORF">AB1Y20_022200</name>
</gene>
<dbReference type="InterPro" id="IPR023674">
    <property type="entry name" value="Ribosomal_uL1-like"/>
</dbReference>
<comment type="subunit">
    <text evidence="2">Part of the 50S ribosomal subunit.</text>
</comment>
<reference evidence="9 10" key="1">
    <citation type="journal article" date="2024" name="Science">
        <title>Giant polyketide synthase enzymes in the biosynthesis of giant marine polyether toxins.</title>
        <authorList>
            <person name="Fallon T.R."/>
            <person name="Shende V.V."/>
            <person name="Wierzbicki I.H."/>
            <person name="Pendleton A.L."/>
            <person name="Watervoot N.F."/>
            <person name="Auber R.P."/>
            <person name="Gonzalez D.J."/>
            <person name="Wisecaver J.H."/>
            <person name="Moore B.S."/>
        </authorList>
    </citation>
    <scope>NUCLEOTIDE SEQUENCE [LARGE SCALE GENOMIC DNA]</scope>
    <source>
        <strain evidence="9 10">12B1</strain>
    </source>
</reference>
<dbReference type="InterPro" id="IPR016095">
    <property type="entry name" value="Ribosomal_uL1_3-a/b-sand"/>
</dbReference>
<dbReference type="InterPro" id="IPR023673">
    <property type="entry name" value="Ribosomal_uL1_CS"/>
</dbReference>
<name>A0AB34JFN0_PRYPA</name>
<dbReference type="GO" id="GO:0006412">
    <property type="term" value="P:translation"/>
    <property type="evidence" value="ECO:0007669"/>
    <property type="project" value="InterPro"/>
</dbReference>
<comment type="similarity">
    <text evidence="1 7">Belongs to the universal ribosomal protein uL1 family.</text>
</comment>
<evidence type="ECO:0000313" key="10">
    <source>
        <dbReference type="Proteomes" id="UP001515480"/>
    </source>
</evidence>
<dbReference type="PIRSF" id="PIRSF002155">
    <property type="entry name" value="Ribosomal_L1"/>
    <property type="match status" value="1"/>
</dbReference>
<dbReference type="AlphaFoldDB" id="A0AB34JFN0"/>
<evidence type="ECO:0000256" key="2">
    <source>
        <dbReference type="ARBA" id="ARBA00011838"/>
    </source>
</evidence>
<dbReference type="PANTHER" id="PTHR36427">
    <property type="entry name" value="54S RIBOSOMAL PROTEIN L1, MITOCHONDRIAL"/>
    <property type="match status" value="1"/>
</dbReference>
<dbReference type="PROSITE" id="PS01199">
    <property type="entry name" value="RIBOSOMAL_L1"/>
    <property type="match status" value="1"/>
</dbReference>
<feature type="signal peptide" evidence="8">
    <location>
        <begin position="1"/>
        <end position="15"/>
    </location>
</feature>